<dbReference type="AlphaFoldDB" id="A0A0E0LJ82"/>
<organism evidence="1">
    <name type="scientific">Oryza punctata</name>
    <name type="common">Red rice</name>
    <dbReference type="NCBI Taxonomy" id="4537"/>
    <lineage>
        <taxon>Eukaryota</taxon>
        <taxon>Viridiplantae</taxon>
        <taxon>Streptophyta</taxon>
        <taxon>Embryophyta</taxon>
        <taxon>Tracheophyta</taxon>
        <taxon>Spermatophyta</taxon>
        <taxon>Magnoliopsida</taxon>
        <taxon>Liliopsida</taxon>
        <taxon>Poales</taxon>
        <taxon>Poaceae</taxon>
        <taxon>BOP clade</taxon>
        <taxon>Oryzoideae</taxon>
        <taxon>Oryzeae</taxon>
        <taxon>Oryzinae</taxon>
        <taxon>Oryza</taxon>
    </lineage>
</organism>
<reference evidence="1" key="2">
    <citation type="submission" date="2018-05" db="EMBL/GenBank/DDBJ databases">
        <title>OpunRS2 (Oryza punctata Reference Sequence Version 2).</title>
        <authorList>
            <person name="Zhang J."/>
            <person name="Kudrna D."/>
            <person name="Lee S."/>
            <person name="Talag J."/>
            <person name="Welchert J."/>
            <person name="Wing R.A."/>
        </authorList>
    </citation>
    <scope>NUCLEOTIDE SEQUENCE [LARGE SCALE GENOMIC DNA]</scope>
</reference>
<proteinExistence type="predicted"/>
<evidence type="ECO:0000313" key="1">
    <source>
        <dbReference type="EnsemblPlants" id="OPUNC07G09090.1"/>
    </source>
</evidence>
<protein>
    <submittedName>
        <fullName evidence="1">Uncharacterized protein</fullName>
    </submittedName>
</protein>
<dbReference type="EnsemblPlants" id="OPUNC07G09090.1">
    <property type="protein sequence ID" value="OPUNC07G09090.1"/>
    <property type="gene ID" value="OPUNC07G09090"/>
</dbReference>
<accession>A0A0E0LJ82</accession>
<reference evidence="1" key="1">
    <citation type="submission" date="2015-04" db="UniProtKB">
        <authorList>
            <consortium name="EnsemblPlants"/>
        </authorList>
    </citation>
    <scope>IDENTIFICATION</scope>
</reference>
<name>A0A0E0LJ82_ORYPU</name>
<dbReference type="Gramene" id="OPUNC07G09090.1">
    <property type="protein sequence ID" value="OPUNC07G09090.1"/>
    <property type="gene ID" value="OPUNC07G09090"/>
</dbReference>
<dbReference type="Proteomes" id="UP000026962">
    <property type="component" value="Chromosome 7"/>
</dbReference>
<dbReference type="HOGENOM" id="CLU_2780289_0_0_1"/>
<sequence>MACNIDVWRTLELKLMPNHSLSGVKKTPCDFEFPERMDELLSCIDFTTANPSCLDIEFSTDDLFDLLAD</sequence>
<evidence type="ECO:0000313" key="2">
    <source>
        <dbReference type="Proteomes" id="UP000026962"/>
    </source>
</evidence>
<keyword evidence="2" id="KW-1185">Reference proteome</keyword>